<reference evidence="20" key="1">
    <citation type="submission" date="2015-08" db="EMBL/GenBank/DDBJ databases">
        <title>Mitochondrial genomes and implications for higher phylogeny of Neuroptera (Insecta: Neuropteroidea).</title>
        <authorList>
            <person name="Wang Y."/>
            <person name="Liu X."/>
            <person name="Winterton S.L."/>
            <person name="Yang D."/>
        </authorList>
    </citation>
    <scope>NUCLEOTIDE SEQUENCE</scope>
</reference>
<evidence type="ECO:0000256" key="4">
    <source>
        <dbReference type="ARBA" id="ARBA00012944"/>
    </source>
</evidence>
<comment type="catalytic activity">
    <reaction evidence="17 18">
        <text>a ubiquinone + NADH + 5 H(+)(in) = a ubiquinol + NAD(+) + 4 H(+)(out)</text>
        <dbReference type="Rhea" id="RHEA:29091"/>
        <dbReference type="Rhea" id="RHEA-COMP:9565"/>
        <dbReference type="Rhea" id="RHEA-COMP:9566"/>
        <dbReference type="ChEBI" id="CHEBI:15378"/>
        <dbReference type="ChEBI" id="CHEBI:16389"/>
        <dbReference type="ChEBI" id="CHEBI:17976"/>
        <dbReference type="ChEBI" id="CHEBI:57540"/>
        <dbReference type="ChEBI" id="CHEBI:57945"/>
        <dbReference type="EC" id="7.1.1.2"/>
    </reaction>
</comment>
<dbReference type="EMBL" id="KT425069">
    <property type="protein sequence ID" value="AMW67788.1"/>
    <property type="molecule type" value="Genomic_DNA"/>
</dbReference>
<evidence type="ECO:0000259" key="19">
    <source>
        <dbReference type="Pfam" id="PF00361"/>
    </source>
</evidence>
<dbReference type="PANTHER" id="PTHR46552:SF1">
    <property type="entry name" value="NADH-UBIQUINONE OXIDOREDUCTASE CHAIN 2"/>
    <property type="match status" value="1"/>
</dbReference>
<dbReference type="GO" id="GO:0005743">
    <property type="term" value="C:mitochondrial inner membrane"/>
    <property type="evidence" value="ECO:0007669"/>
    <property type="project" value="UniProtKB-SubCell"/>
</dbReference>
<evidence type="ECO:0000256" key="7">
    <source>
        <dbReference type="ARBA" id="ARBA00022660"/>
    </source>
</evidence>
<dbReference type="PANTHER" id="PTHR46552">
    <property type="entry name" value="NADH-UBIQUINONE OXIDOREDUCTASE CHAIN 2"/>
    <property type="match status" value="1"/>
</dbReference>
<accession>A0A1S5QY16</accession>
<keyword evidence="9 18" id="KW-0999">Mitochondrion inner membrane</keyword>
<evidence type="ECO:0000313" key="20">
    <source>
        <dbReference type="EMBL" id="AMW67788.1"/>
    </source>
</evidence>
<feature type="transmembrane region" description="Helical" evidence="18">
    <location>
        <begin position="235"/>
        <end position="255"/>
    </location>
</feature>
<proteinExistence type="inferred from homology"/>
<evidence type="ECO:0000256" key="1">
    <source>
        <dbReference type="ARBA" id="ARBA00003257"/>
    </source>
</evidence>
<keyword evidence="14 18" id="KW-0830">Ubiquinone</keyword>
<dbReference type="InterPro" id="IPR003917">
    <property type="entry name" value="NADH_UbQ_OxRdtase_chain2"/>
</dbReference>
<feature type="transmembrane region" description="Helical" evidence="18">
    <location>
        <begin position="57"/>
        <end position="80"/>
    </location>
</feature>
<feature type="transmembrane region" description="Helical" evidence="18">
    <location>
        <begin position="267"/>
        <end position="290"/>
    </location>
</feature>
<dbReference type="EC" id="7.1.1.2" evidence="4 18"/>
<comment type="function">
    <text evidence="1">Core subunit of the mitochondrial membrane respiratory chain NADH dehydrogenase (Complex I) that is believed to belong to the minimal assembly required for catalysis. Complex I functions in the transfer of electrons from NADH to the respiratory chain. The immediate electron acceptor for the enzyme is believed to be ubiquinone.</text>
</comment>
<comment type="subcellular location">
    <subcellularLocation>
        <location evidence="2 18">Mitochondrion inner membrane</location>
        <topology evidence="2 18">Multi-pass membrane protein</topology>
    </subcellularLocation>
</comment>
<feature type="transmembrane region" description="Helical" evidence="18">
    <location>
        <begin position="146"/>
        <end position="163"/>
    </location>
</feature>
<evidence type="ECO:0000256" key="8">
    <source>
        <dbReference type="ARBA" id="ARBA00022692"/>
    </source>
</evidence>
<comment type="similarity">
    <text evidence="3 18">Belongs to the complex I subunit 2 family.</text>
</comment>
<evidence type="ECO:0000256" key="5">
    <source>
        <dbReference type="ARBA" id="ARBA00021008"/>
    </source>
</evidence>
<organism evidence="20">
    <name type="scientific">Chasmoptera huttii</name>
    <dbReference type="NCBI Taxonomy" id="1265314"/>
    <lineage>
        <taxon>Eukaryota</taxon>
        <taxon>Metazoa</taxon>
        <taxon>Ecdysozoa</taxon>
        <taxon>Arthropoda</taxon>
        <taxon>Hexapoda</taxon>
        <taxon>Insecta</taxon>
        <taxon>Pterygota</taxon>
        <taxon>Neoptera</taxon>
        <taxon>Endopterygota</taxon>
        <taxon>Neuroptera</taxon>
        <taxon>Myrmeleontiformia</taxon>
        <taxon>Nemopteridae</taxon>
        <taxon>Nemopterinae</taxon>
        <taxon>Chasmoptera</taxon>
    </lineage>
</organism>
<evidence type="ECO:0000256" key="15">
    <source>
        <dbReference type="ARBA" id="ARBA00023128"/>
    </source>
</evidence>
<dbReference type="GO" id="GO:0006120">
    <property type="term" value="P:mitochondrial electron transport, NADH to ubiquinone"/>
    <property type="evidence" value="ECO:0007669"/>
    <property type="project" value="InterPro"/>
</dbReference>
<dbReference type="PRINTS" id="PR01436">
    <property type="entry name" value="NADHDHGNASE2"/>
</dbReference>
<feature type="domain" description="NADH:quinone oxidoreductase/Mrp antiporter transmembrane" evidence="19">
    <location>
        <begin position="24"/>
        <end position="281"/>
    </location>
</feature>
<evidence type="ECO:0000256" key="2">
    <source>
        <dbReference type="ARBA" id="ARBA00004448"/>
    </source>
</evidence>
<dbReference type="Pfam" id="PF00361">
    <property type="entry name" value="Proton_antipo_M"/>
    <property type="match status" value="1"/>
</dbReference>
<keyword evidence="10 18" id="KW-1278">Translocase</keyword>
<evidence type="ECO:0000256" key="13">
    <source>
        <dbReference type="ARBA" id="ARBA00023027"/>
    </source>
</evidence>
<keyword evidence="11 18" id="KW-0249">Electron transport</keyword>
<feature type="transmembrane region" description="Helical" evidence="18">
    <location>
        <begin position="310"/>
        <end position="332"/>
    </location>
</feature>
<evidence type="ECO:0000256" key="10">
    <source>
        <dbReference type="ARBA" id="ARBA00022967"/>
    </source>
</evidence>
<dbReference type="AlphaFoldDB" id="A0A1S5QY16"/>
<keyword evidence="8 18" id="KW-0812">Transmembrane</keyword>
<evidence type="ECO:0000256" key="14">
    <source>
        <dbReference type="ARBA" id="ARBA00023075"/>
    </source>
</evidence>
<evidence type="ECO:0000256" key="18">
    <source>
        <dbReference type="RuleBase" id="RU003403"/>
    </source>
</evidence>
<evidence type="ECO:0000256" key="17">
    <source>
        <dbReference type="ARBA" id="ARBA00049551"/>
    </source>
</evidence>
<sequence length="335" mass="38597">MFKNINVMLFISTLMLGTLISISSNSWIGAWMGLEINLLSFIPLLSSHNNMTTSESALKYFLTQALASSIMLFSILISLMNLKNITNLATQYILDSALLLKVGAAPFHFWFPEVMEGINWLMGFILMTWQKIAPFILLSYCLSYNYIYIIIILNIILGSIGGLNQTNLRSLMAYSSINHIGWMLSSLLISINFWVIYFILYSLISLSIINFFYKFNIFYFNQLFSSINNFPIQKFLLFCNFLSLGGLPPFTGFLPKWLIIQNLSLNHTFIICIMVIFTLLTLFFYIRVAYSAFSINSFDISWNKNSELPVSLTYLIMNFFSLFLLIMIIMVYNII</sequence>
<protein>
    <recommendedName>
        <fullName evidence="5 18">NADH-ubiquinone oxidoreductase chain 2</fullName>
        <ecNumber evidence="4 18">7.1.1.2</ecNumber>
    </recommendedName>
</protein>
<evidence type="ECO:0000256" key="12">
    <source>
        <dbReference type="ARBA" id="ARBA00022989"/>
    </source>
</evidence>
<evidence type="ECO:0000256" key="6">
    <source>
        <dbReference type="ARBA" id="ARBA00022448"/>
    </source>
</evidence>
<dbReference type="InterPro" id="IPR001750">
    <property type="entry name" value="ND/Mrp_TM"/>
</dbReference>
<keyword evidence="16 18" id="KW-0472">Membrane</keyword>
<keyword evidence="7 18" id="KW-0679">Respiratory chain</keyword>
<dbReference type="GO" id="GO:0008137">
    <property type="term" value="F:NADH dehydrogenase (ubiquinone) activity"/>
    <property type="evidence" value="ECO:0007669"/>
    <property type="project" value="UniProtKB-EC"/>
</dbReference>
<comment type="function">
    <text evidence="18">Core subunit of the mitochondrial membrane respiratory chain NADH dehydrogenase (Complex I) which catalyzes electron transfer from NADH through the respiratory chain, using ubiquinone as an electron acceptor. Essential for the catalytic activity and assembly of complex I.</text>
</comment>
<evidence type="ECO:0000256" key="3">
    <source>
        <dbReference type="ARBA" id="ARBA00007012"/>
    </source>
</evidence>
<feature type="transmembrane region" description="Helical" evidence="18">
    <location>
        <begin position="5"/>
        <end position="22"/>
    </location>
</feature>
<evidence type="ECO:0000256" key="9">
    <source>
        <dbReference type="ARBA" id="ARBA00022792"/>
    </source>
</evidence>
<name>A0A1S5QY16_9NEOP</name>
<feature type="transmembrane region" description="Helical" evidence="18">
    <location>
        <begin position="184"/>
        <end position="215"/>
    </location>
</feature>
<evidence type="ECO:0000256" key="11">
    <source>
        <dbReference type="ARBA" id="ARBA00022982"/>
    </source>
</evidence>
<dbReference type="InterPro" id="IPR050175">
    <property type="entry name" value="Complex_I_Subunit_2"/>
</dbReference>
<geneLocation type="mitochondrion" evidence="20"/>
<evidence type="ECO:0000256" key="16">
    <source>
        <dbReference type="ARBA" id="ARBA00023136"/>
    </source>
</evidence>
<keyword evidence="6" id="KW-0813">Transport</keyword>
<gene>
    <name evidence="20" type="primary">ND2</name>
</gene>
<keyword evidence="15 18" id="KW-0496">Mitochondrion</keyword>
<keyword evidence="12 18" id="KW-1133">Transmembrane helix</keyword>
<keyword evidence="13 18" id="KW-0520">NAD</keyword>